<accession>A0A2P2NEF5</accession>
<evidence type="ECO:0000313" key="1">
    <source>
        <dbReference type="EMBL" id="MBX40861.1"/>
    </source>
</evidence>
<protein>
    <submittedName>
        <fullName evidence="1">Uncharacterized protein</fullName>
    </submittedName>
</protein>
<dbReference type="AlphaFoldDB" id="A0A2P2NEF5"/>
<reference evidence="1" key="1">
    <citation type="submission" date="2018-02" db="EMBL/GenBank/DDBJ databases">
        <title>Rhizophora mucronata_Transcriptome.</title>
        <authorList>
            <person name="Meera S.P."/>
            <person name="Sreeshan A."/>
            <person name="Augustine A."/>
        </authorList>
    </citation>
    <scope>NUCLEOTIDE SEQUENCE</scope>
    <source>
        <tissue evidence="1">Leaf</tissue>
    </source>
</reference>
<dbReference type="EMBL" id="GGEC01060377">
    <property type="protein sequence ID" value="MBX40861.1"/>
    <property type="molecule type" value="Transcribed_RNA"/>
</dbReference>
<proteinExistence type="predicted"/>
<organism evidence="1">
    <name type="scientific">Rhizophora mucronata</name>
    <name type="common">Asiatic mangrove</name>
    <dbReference type="NCBI Taxonomy" id="61149"/>
    <lineage>
        <taxon>Eukaryota</taxon>
        <taxon>Viridiplantae</taxon>
        <taxon>Streptophyta</taxon>
        <taxon>Embryophyta</taxon>
        <taxon>Tracheophyta</taxon>
        <taxon>Spermatophyta</taxon>
        <taxon>Magnoliopsida</taxon>
        <taxon>eudicotyledons</taxon>
        <taxon>Gunneridae</taxon>
        <taxon>Pentapetalae</taxon>
        <taxon>rosids</taxon>
        <taxon>fabids</taxon>
        <taxon>Malpighiales</taxon>
        <taxon>Rhizophoraceae</taxon>
        <taxon>Rhizophora</taxon>
    </lineage>
</organism>
<name>A0A2P2NEF5_RHIMU</name>
<sequence>MSFPWSSHTDIIENPTLLTVCLKQI</sequence>